<reference evidence="4" key="1">
    <citation type="journal article" date="2019" name="Int. J. Syst. Evol. Microbiol.">
        <title>The Global Catalogue of Microorganisms (GCM) 10K type strain sequencing project: providing services to taxonomists for standard genome sequencing and annotation.</title>
        <authorList>
            <consortium name="The Broad Institute Genomics Platform"/>
            <consortium name="The Broad Institute Genome Sequencing Center for Infectious Disease"/>
            <person name="Wu L."/>
            <person name="Ma J."/>
        </authorList>
    </citation>
    <scope>NUCLEOTIDE SEQUENCE [LARGE SCALE GENOMIC DNA]</scope>
    <source>
        <strain evidence="4">XZYJ18</strain>
    </source>
</reference>
<dbReference type="Proteomes" id="UP001595923">
    <property type="component" value="Unassembled WGS sequence"/>
</dbReference>
<keyword evidence="1" id="KW-0233">DNA recombination</keyword>
<dbReference type="EMBL" id="JBHSFQ010000021">
    <property type="protein sequence ID" value="MFC4564179.1"/>
    <property type="molecule type" value="Genomic_DNA"/>
</dbReference>
<organism evidence="3 4">
    <name type="scientific">Nocardiopsis mangrovi</name>
    <dbReference type="NCBI Taxonomy" id="1179818"/>
    <lineage>
        <taxon>Bacteria</taxon>
        <taxon>Bacillati</taxon>
        <taxon>Actinomycetota</taxon>
        <taxon>Actinomycetes</taxon>
        <taxon>Streptosporangiales</taxon>
        <taxon>Nocardiopsidaceae</taxon>
        <taxon>Nocardiopsis</taxon>
    </lineage>
</organism>
<keyword evidence="4" id="KW-1185">Reference proteome</keyword>
<evidence type="ECO:0000313" key="4">
    <source>
        <dbReference type="Proteomes" id="UP001595923"/>
    </source>
</evidence>
<dbReference type="Gene3D" id="1.10.443.10">
    <property type="entry name" value="Intergrase catalytic core"/>
    <property type="match status" value="1"/>
</dbReference>
<gene>
    <name evidence="3" type="ORF">ACFO4E_20150</name>
</gene>
<evidence type="ECO:0008006" key="5">
    <source>
        <dbReference type="Google" id="ProtNLM"/>
    </source>
</evidence>
<sequence length="101" mass="10534">MSWPTEAQRSSIRRPRRGAHGGGGDLSYRRTAEPFERASGGATPHRIRHSALTHAAEGGAGTSTLLASCGPASVASLARYARVSAEAPAAWQAGREPARGR</sequence>
<feature type="region of interest" description="Disordered" evidence="2">
    <location>
        <begin position="1"/>
        <end position="45"/>
    </location>
</feature>
<protein>
    <recommendedName>
        <fullName evidence="5">Tyr recombinase domain-containing protein</fullName>
    </recommendedName>
</protein>
<dbReference type="InterPro" id="IPR013762">
    <property type="entry name" value="Integrase-like_cat_sf"/>
</dbReference>
<proteinExistence type="predicted"/>
<dbReference type="RefSeq" id="WP_378577059.1">
    <property type="nucleotide sequence ID" value="NZ_JBHSFQ010000021.1"/>
</dbReference>
<accession>A0ABV9DZ46</accession>
<evidence type="ECO:0000256" key="1">
    <source>
        <dbReference type="ARBA" id="ARBA00023172"/>
    </source>
</evidence>
<evidence type="ECO:0000256" key="2">
    <source>
        <dbReference type="SAM" id="MobiDB-lite"/>
    </source>
</evidence>
<dbReference type="InterPro" id="IPR011010">
    <property type="entry name" value="DNA_brk_join_enz"/>
</dbReference>
<dbReference type="SUPFAM" id="SSF56349">
    <property type="entry name" value="DNA breaking-rejoining enzymes"/>
    <property type="match status" value="1"/>
</dbReference>
<evidence type="ECO:0000313" key="3">
    <source>
        <dbReference type="EMBL" id="MFC4564179.1"/>
    </source>
</evidence>
<feature type="compositionally biased region" description="Polar residues" evidence="2">
    <location>
        <begin position="1"/>
        <end position="10"/>
    </location>
</feature>
<name>A0ABV9DZ46_9ACTN</name>
<feature type="compositionally biased region" description="Basic and acidic residues" evidence="2">
    <location>
        <begin position="27"/>
        <end position="36"/>
    </location>
</feature>
<comment type="caution">
    <text evidence="3">The sequence shown here is derived from an EMBL/GenBank/DDBJ whole genome shotgun (WGS) entry which is preliminary data.</text>
</comment>